<comment type="caution">
    <text evidence="6">The sequence shown here is derived from an EMBL/GenBank/DDBJ whole genome shotgun (WGS) entry which is preliminary data.</text>
</comment>
<evidence type="ECO:0000256" key="2">
    <source>
        <dbReference type="ARBA" id="ARBA00022448"/>
    </source>
</evidence>
<organism evidence="6 7">
    <name type="scientific">Candidatus Gallimonas gallistercoris</name>
    <dbReference type="NCBI Taxonomy" id="2838602"/>
    <lineage>
        <taxon>Bacteria</taxon>
        <taxon>Bacillati</taxon>
        <taxon>Bacillota</taxon>
        <taxon>Clostridia</taxon>
        <taxon>Candidatus Gallimonas</taxon>
    </lineage>
</organism>
<dbReference type="SMART" id="SM00382">
    <property type="entry name" value="AAA"/>
    <property type="match status" value="1"/>
</dbReference>
<evidence type="ECO:0000256" key="1">
    <source>
        <dbReference type="ARBA" id="ARBA00005417"/>
    </source>
</evidence>
<dbReference type="GO" id="GO:0005524">
    <property type="term" value="F:ATP binding"/>
    <property type="evidence" value="ECO:0007669"/>
    <property type="project" value="UniProtKB-KW"/>
</dbReference>
<dbReference type="PROSITE" id="PS00211">
    <property type="entry name" value="ABC_TRANSPORTER_1"/>
    <property type="match status" value="1"/>
</dbReference>
<evidence type="ECO:0000313" key="7">
    <source>
        <dbReference type="Proteomes" id="UP000824221"/>
    </source>
</evidence>
<dbReference type="InterPro" id="IPR003439">
    <property type="entry name" value="ABC_transporter-like_ATP-bd"/>
</dbReference>
<dbReference type="AlphaFoldDB" id="A0A9D2H260"/>
<dbReference type="PANTHER" id="PTHR42711:SF5">
    <property type="entry name" value="ABC TRANSPORTER ATP-BINDING PROTEIN NATA"/>
    <property type="match status" value="1"/>
</dbReference>
<evidence type="ECO:0000259" key="5">
    <source>
        <dbReference type="PROSITE" id="PS50893"/>
    </source>
</evidence>
<keyword evidence="3" id="KW-0547">Nucleotide-binding</keyword>
<sequence>MDIIEAEGLKKSYGGTHAVKGISFCVEKGSLFSFLGVNGAGKSTTINILCSILPKDEGRVTICGFDLDKRAQDIKRRVGVVFQKTVLDDRLTVRENLLTRAAFYGMGGRAWKKRLAELDEMLSLADILDRPFGKLSGGQRRRADIARGLIHTPELLFLDEPTTGLDPQTRRTVWETVRRLRREAQMTVFLTTHYMEEADGSDRVMILDRGLIAADGSPQELKNRYSESSLKLYGDLPALHDKLQAAGIAAGEGENCLIISCGSAERARTFLVEYAELCQDFEYVKGSMDDVFLTVTGRSLKGETV</sequence>
<dbReference type="EMBL" id="DXAJ01000107">
    <property type="protein sequence ID" value="HJA03158.1"/>
    <property type="molecule type" value="Genomic_DNA"/>
</dbReference>
<name>A0A9D2H260_9FIRM</name>
<keyword evidence="2" id="KW-0813">Transport</keyword>
<dbReference type="InterPro" id="IPR003593">
    <property type="entry name" value="AAA+_ATPase"/>
</dbReference>
<evidence type="ECO:0000313" key="6">
    <source>
        <dbReference type="EMBL" id="HJA03158.1"/>
    </source>
</evidence>
<dbReference type="InterPro" id="IPR017871">
    <property type="entry name" value="ABC_transporter-like_CS"/>
</dbReference>
<comment type="similarity">
    <text evidence="1">Belongs to the ABC transporter superfamily.</text>
</comment>
<reference evidence="6" key="2">
    <citation type="submission" date="2021-04" db="EMBL/GenBank/DDBJ databases">
        <authorList>
            <person name="Gilroy R."/>
        </authorList>
    </citation>
    <scope>NUCLEOTIDE SEQUENCE</scope>
    <source>
        <strain evidence="6">CHK156-179</strain>
    </source>
</reference>
<dbReference type="Pfam" id="PF00005">
    <property type="entry name" value="ABC_tran"/>
    <property type="match status" value="1"/>
</dbReference>
<dbReference type="InterPro" id="IPR050763">
    <property type="entry name" value="ABC_transporter_ATP-binding"/>
</dbReference>
<dbReference type="PANTHER" id="PTHR42711">
    <property type="entry name" value="ABC TRANSPORTER ATP-BINDING PROTEIN"/>
    <property type="match status" value="1"/>
</dbReference>
<protein>
    <submittedName>
        <fullName evidence="6">ATP-binding cassette domain-containing protein</fullName>
    </submittedName>
</protein>
<dbReference type="Proteomes" id="UP000824221">
    <property type="component" value="Unassembled WGS sequence"/>
</dbReference>
<proteinExistence type="inferred from homology"/>
<gene>
    <name evidence="6" type="ORF">H9797_07280</name>
</gene>
<evidence type="ECO:0000256" key="3">
    <source>
        <dbReference type="ARBA" id="ARBA00022741"/>
    </source>
</evidence>
<evidence type="ECO:0000256" key="4">
    <source>
        <dbReference type="ARBA" id="ARBA00022840"/>
    </source>
</evidence>
<dbReference type="Gene3D" id="3.40.50.300">
    <property type="entry name" value="P-loop containing nucleotide triphosphate hydrolases"/>
    <property type="match status" value="1"/>
</dbReference>
<dbReference type="SUPFAM" id="SSF52540">
    <property type="entry name" value="P-loop containing nucleoside triphosphate hydrolases"/>
    <property type="match status" value="1"/>
</dbReference>
<reference evidence="6" key="1">
    <citation type="journal article" date="2021" name="PeerJ">
        <title>Extensive microbial diversity within the chicken gut microbiome revealed by metagenomics and culture.</title>
        <authorList>
            <person name="Gilroy R."/>
            <person name="Ravi A."/>
            <person name="Getino M."/>
            <person name="Pursley I."/>
            <person name="Horton D.L."/>
            <person name="Alikhan N.F."/>
            <person name="Baker D."/>
            <person name="Gharbi K."/>
            <person name="Hall N."/>
            <person name="Watson M."/>
            <person name="Adriaenssens E.M."/>
            <person name="Foster-Nyarko E."/>
            <person name="Jarju S."/>
            <person name="Secka A."/>
            <person name="Antonio M."/>
            <person name="Oren A."/>
            <person name="Chaudhuri R.R."/>
            <person name="La Ragione R."/>
            <person name="Hildebrand F."/>
            <person name="Pallen M.J."/>
        </authorList>
    </citation>
    <scope>NUCLEOTIDE SEQUENCE</scope>
    <source>
        <strain evidence="6">CHK156-179</strain>
    </source>
</reference>
<keyword evidence="4 6" id="KW-0067">ATP-binding</keyword>
<dbReference type="GO" id="GO:0016887">
    <property type="term" value="F:ATP hydrolysis activity"/>
    <property type="evidence" value="ECO:0007669"/>
    <property type="project" value="InterPro"/>
</dbReference>
<accession>A0A9D2H260</accession>
<dbReference type="InterPro" id="IPR027417">
    <property type="entry name" value="P-loop_NTPase"/>
</dbReference>
<feature type="domain" description="ABC transporter" evidence="5">
    <location>
        <begin position="4"/>
        <end position="234"/>
    </location>
</feature>
<dbReference type="PROSITE" id="PS50893">
    <property type="entry name" value="ABC_TRANSPORTER_2"/>
    <property type="match status" value="1"/>
</dbReference>